<protein>
    <recommendedName>
        <fullName evidence="3">Bro-N domain-containing protein</fullName>
    </recommendedName>
</protein>
<dbReference type="EMBL" id="BJXL01000001">
    <property type="protein sequence ID" value="GEM81888.1"/>
    <property type="molecule type" value="Genomic_DNA"/>
</dbReference>
<comment type="caution">
    <text evidence="1">The sequence shown here is derived from an EMBL/GenBank/DDBJ whole genome shotgun (WGS) entry which is preliminary data.</text>
</comment>
<organism evidence="1 2">
    <name type="scientific">Meiothermus hypogaeus NBRC 106114</name>
    <dbReference type="NCBI Taxonomy" id="1227553"/>
    <lineage>
        <taxon>Bacteria</taxon>
        <taxon>Thermotogati</taxon>
        <taxon>Deinococcota</taxon>
        <taxon>Deinococci</taxon>
        <taxon>Thermales</taxon>
        <taxon>Thermaceae</taxon>
        <taxon>Meiothermus</taxon>
    </lineage>
</organism>
<reference evidence="1 2" key="1">
    <citation type="submission" date="2019-07" db="EMBL/GenBank/DDBJ databases">
        <title>Whole genome shotgun sequence of Meiothermus hypogaeus NBRC 106114.</title>
        <authorList>
            <person name="Hosoyama A."/>
            <person name="Uohara A."/>
            <person name="Ohji S."/>
            <person name="Ichikawa N."/>
        </authorList>
    </citation>
    <scope>NUCLEOTIDE SEQUENCE [LARGE SCALE GENOMIC DNA]</scope>
    <source>
        <strain evidence="1 2">NBRC 106114</strain>
    </source>
</reference>
<dbReference type="Proteomes" id="UP000321197">
    <property type="component" value="Unassembled WGS sequence"/>
</dbReference>
<evidence type="ECO:0000313" key="1">
    <source>
        <dbReference type="EMBL" id="GEM81888.1"/>
    </source>
</evidence>
<evidence type="ECO:0000313" key="2">
    <source>
        <dbReference type="Proteomes" id="UP000321197"/>
    </source>
</evidence>
<evidence type="ECO:0008006" key="3">
    <source>
        <dbReference type="Google" id="ProtNLM"/>
    </source>
</evidence>
<proteinExistence type="predicted"/>
<dbReference type="RefSeq" id="WP_119340546.1">
    <property type="nucleotide sequence ID" value="NZ_BJXL01000001.1"/>
</dbReference>
<sequence>MATATSASVLRIKDVATPIGLLQIAWVKVGSQVDIGVSVARLAELVGYENNPIHSLIERNPLLREYKVILETHDGNLRRLQAYLLTPGILGLLMKLSTPRVKDSAKKERIIALQKWILEKASELRLEVEEPVFAQEPLPNNKRDPEEMNQMKVPLELWEAIVKQVEAMASLLRYVEQKGGTE</sequence>
<dbReference type="AlphaFoldDB" id="A0A511QWY2"/>
<gene>
    <name evidence="1" type="ORF">MHY01S_00540</name>
</gene>
<name>A0A511QWY2_9DEIN</name>
<accession>A0A511QWY2</accession>